<keyword evidence="4" id="KW-1185">Reference proteome</keyword>
<dbReference type="Pfam" id="PF01927">
    <property type="entry name" value="Mut7-C"/>
    <property type="match status" value="1"/>
</dbReference>
<dbReference type="Proteomes" id="UP001460270">
    <property type="component" value="Unassembled WGS sequence"/>
</dbReference>
<gene>
    <name evidence="3" type="ORF">WMY93_021560</name>
</gene>
<evidence type="ECO:0000256" key="1">
    <source>
        <dbReference type="SAM" id="MobiDB-lite"/>
    </source>
</evidence>
<dbReference type="InterPro" id="IPR002782">
    <property type="entry name" value="Mut7-C_RNAse_dom"/>
</dbReference>
<dbReference type="EMBL" id="JBBPFD010000015">
    <property type="protein sequence ID" value="KAK7896235.1"/>
    <property type="molecule type" value="Genomic_DNA"/>
</dbReference>
<evidence type="ECO:0000313" key="3">
    <source>
        <dbReference type="EMBL" id="KAK7896235.1"/>
    </source>
</evidence>
<name>A0AAW0NCI1_9GOBI</name>
<organism evidence="3 4">
    <name type="scientific">Mugilogobius chulae</name>
    <name type="common">yellowstripe goby</name>
    <dbReference type="NCBI Taxonomy" id="88201"/>
    <lineage>
        <taxon>Eukaryota</taxon>
        <taxon>Metazoa</taxon>
        <taxon>Chordata</taxon>
        <taxon>Craniata</taxon>
        <taxon>Vertebrata</taxon>
        <taxon>Euteleostomi</taxon>
        <taxon>Actinopterygii</taxon>
        <taxon>Neopterygii</taxon>
        <taxon>Teleostei</taxon>
        <taxon>Neoteleostei</taxon>
        <taxon>Acanthomorphata</taxon>
        <taxon>Gobiaria</taxon>
        <taxon>Gobiiformes</taxon>
        <taxon>Gobioidei</taxon>
        <taxon>Gobiidae</taxon>
        <taxon>Gobionellinae</taxon>
        <taxon>Mugilogobius</taxon>
    </lineage>
</organism>
<feature type="compositionally biased region" description="Polar residues" evidence="1">
    <location>
        <begin position="34"/>
        <end position="44"/>
    </location>
</feature>
<evidence type="ECO:0000313" key="4">
    <source>
        <dbReference type="Proteomes" id="UP001460270"/>
    </source>
</evidence>
<dbReference type="AlphaFoldDB" id="A0AAW0NCI1"/>
<evidence type="ECO:0000259" key="2">
    <source>
        <dbReference type="Pfam" id="PF01927"/>
    </source>
</evidence>
<protein>
    <recommendedName>
        <fullName evidence="2">Mut7-C RNAse domain-containing protein</fullName>
    </recommendedName>
</protein>
<sequence length="149" mass="16639">MYTFKACNSDEYAAVPRADMARMLKQKGFLQDQDTNLTDQSLPQTEEEELPIATTSSATSALPRYTDQCRWASLSDLDPDSLTFPGGSPIQLHAVPPGLLPKIPVFYVCTRCGKVFWEGSHFERVLTMFQDVFHVTDQSTEEEAITAAQ</sequence>
<reference evidence="4" key="1">
    <citation type="submission" date="2024-04" db="EMBL/GenBank/DDBJ databases">
        <title>Salinicola lusitanus LLJ914,a marine bacterium isolated from the Okinawa Trough.</title>
        <authorList>
            <person name="Li J."/>
        </authorList>
    </citation>
    <scope>NUCLEOTIDE SEQUENCE [LARGE SCALE GENOMIC DNA]</scope>
</reference>
<proteinExistence type="predicted"/>
<accession>A0AAW0NCI1</accession>
<comment type="caution">
    <text evidence="3">The sequence shown here is derived from an EMBL/GenBank/DDBJ whole genome shotgun (WGS) entry which is preliminary data.</text>
</comment>
<feature type="region of interest" description="Disordered" evidence="1">
    <location>
        <begin position="34"/>
        <end position="59"/>
    </location>
</feature>
<feature type="domain" description="Mut7-C RNAse" evidence="2">
    <location>
        <begin position="94"/>
        <end position="127"/>
    </location>
</feature>